<evidence type="ECO:0000256" key="1">
    <source>
        <dbReference type="ARBA" id="ARBA00004651"/>
    </source>
</evidence>
<dbReference type="Proteomes" id="UP001519460">
    <property type="component" value="Unassembled WGS sequence"/>
</dbReference>
<feature type="transmembrane region" description="Helical" evidence="7">
    <location>
        <begin position="255"/>
        <end position="280"/>
    </location>
</feature>
<evidence type="ECO:0000256" key="6">
    <source>
        <dbReference type="ARBA" id="ARBA00023136"/>
    </source>
</evidence>
<evidence type="ECO:0000256" key="8">
    <source>
        <dbReference type="SAM" id="MobiDB-lite"/>
    </source>
</evidence>
<evidence type="ECO:0000256" key="2">
    <source>
        <dbReference type="ARBA" id="ARBA00008789"/>
    </source>
</evidence>
<comment type="caution">
    <text evidence="9">The sequence shown here is derived from an EMBL/GenBank/DDBJ whole genome shotgun (WGS) entry which is preliminary data.</text>
</comment>
<feature type="region of interest" description="Disordered" evidence="8">
    <location>
        <begin position="95"/>
        <end position="124"/>
    </location>
</feature>
<evidence type="ECO:0000256" key="5">
    <source>
        <dbReference type="ARBA" id="ARBA00022989"/>
    </source>
</evidence>
<organism evidence="9 10">
    <name type="scientific">Batillaria attramentaria</name>
    <dbReference type="NCBI Taxonomy" id="370345"/>
    <lineage>
        <taxon>Eukaryota</taxon>
        <taxon>Metazoa</taxon>
        <taxon>Spiralia</taxon>
        <taxon>Lophotrochozoa</taxon>
        <taxon>Mollusca</taxon>
        <taxon>Gastropoda</taxon>
        <taxon>Caenogastropoda</taxon>
        <taxon>Sorbeoconcha</taxon>
        <taxon>Cerithioidea</taxon>
        <taxon>Batillariidae</taxon>
        <taxon>Batillaria</taxon>
    </lineage>
</organism>
<accession>A0ABD0J0Y0</accession>
<keyword evidence="3" id="KW-1003">Cell membrane</keyword>
<dbReference type="GO" id="GO:0005886">
    <property type="term" value="C:plasma membrane"/>
    <property type="evidence" value="ECO:0007669"/>
    <property type="project" value="UniProtKB-SubCell"/>
</dbReference>
<dbReference type="InterPro" id="IPR018629">
    <property type="entry name" value="XK-rel"/>
</dbReference>
<feature type="transmembrane region" description="Helical" evidence="7">
    <location>
        <begin position="470"/>
        <end position="490"/>
    </location>
</feature>
<feature type="transmembrane region" description="Helical" evidence="7">
    <location>
        <begin position="287"/>
        <end position="308"/>
    </location>
</feature>
<proteinExistence type="inferred from homology"/>
<dbReference type="PANTHER" id="PTHR16024">
    <property type="entry name" value="XK-RELATED PROTEIN"/>
    <property type="match status" value="1"/>
</dbReference>
<reference evidence="9 10" key="1">
    <citation type="journal article" date="2023" name="Sci. Data">
        <title>Genome assembly of the Korean intertidal mud-creeper Batillaria attramentaria.</title>
        <authorList>
            <person name="Patra A.K."/>
            <person name="Ho P.T."/>
            <person name="Jun S."/>
            <person name="Lee S.J."/>
            <person name="Kim Y."/>
            <person name="Won Y.J."/>
        </authorList>
    </citation>
    <scope>NUCLEOTIDE SEQUENCE [LARGE SCALE GENOMIC DNA]</scope>
    <source>
        <strain evidence="9">Wonlab-2016</strain>
    </source>
</reference>
<feature type="compositionally biased region" description="Polar residues" evidence="8">
    <location>
        <begin position="97"/>
        <end position="116"/>
    </location>
</feature>
<evidence type="ECO:0000313" key="10">
    <source>
        <dbReference type="Proteomes" id="UP001519460"/>
    </source>
</evidence>
<dbReference type="PANTHER" id="PTHR16024:SF10">
    <property type="entry name" value="XK-RELATED PROTEIN"/>
    <property type="match status" value="1"/>
</dbReference>
<evidence type="ECO:0000256" key="4">
    <source>
        <dbReference type="ARBA" id="ARBA00022692"/>
    </source>
</evidence>
<dbReference type="AlphaFoldDB" id="A0ABD0J0Y0"/>
<keyword evidence="10" id="KW-1185">Reference proteome</keyword>
<evidence type="ECO:0000256" key="7">
    <source>
        <dbReference type="RuleBase" id="RU910716"/>
    </source>
</evidence>
<feature type="transmembrane region" description="Helical" evidence="7">
    <location>
        <begin position="445"/>
        <end position="464"/>
    </location>
</feature>
<dbReference type="Pfam" id="PF09815">
    <property type="entry name" value="XK-related"/>
    <property type="match status" value="1"/>
</dbReference>
<keyword evidence="4 7" id="KW-0812">Transmembrane</keyword>
<comment type="subcellular location">
    <subcellularLocation>
        <location evidence="1">Cell membrane</location>
        <topology evidence="1">Multi-pass membrane protein</topology>
    </subcellularLocation>
    <subcellularLocation>
        <location evidence="7">Membrane</location>
        <topology evidence="7">Multi-pass membrane protein</topology>
    </subcellularLocation>
</comment>
<comment type="similarity">
    <text evidence="2 7">Belongs to the XK family.</text>
</comment>
<feature type="transmembrane region" description="Helical" evidence="7">
    <location>
        <begin position="497"/>
        <end position="520"/>
    </location>
</feature>
<feature type="transmembrane region" description="Helical" evidence="7">
    <location>
        <begin position="526"/>
        <end position="551"/>
    </location>
</feature>
<protein>
    <recommendedName>
        <fullName evidence="7">XK-related protein</fullName>
    </recommendedName>
</protein>
<keyword evidence="6 7" id="KW-0472">Membrane</keyword>
<dbReference type="EMBL" id="JACVVK020000794">
    <property type="protein sequence ID" value="KAK7445360.1"/>
    <property type="molecule type" value="Genomic_DNA"/>
</dbReference>
<evidence type="ECO:0000256" key="3">
    <source>
        <dbReference type="ARBA" id="ARBA00022475"/>
    </source>
</evidence>
<gene>
    <name evidence="9" type="ORF">BaRGS_00040348</name>
</gene>
<keyword evidence="5 7" id="KW-1133">Transmembrane helix</keyword>
<sequence length="581" mass="65616">MPVTALFVVRSRRHSSTERFLFADNLQEPKGKTVAERSALHLINTVLCMLLCSSQYCPIVGWSCDFISASLKRPPGTVIANVNLKETKLGHCLSGDSMEQTLSNTESDPTKPQTADTDSEDVGTGNVLLPITDLQTTGCTTDDVVMADDTLLAAREPKTANYDKDVVMQEESLLESPKQEVADICSDDTQTPRTETTEEQLNLAKRVWRKVNDTHHGRFTRLDFVLGIVGIILYIVDIATDLQLAISYFLGGHMIYGAMTTAFIGLAYIVVSGFGMYVFLENKKVPTAWWVCRIVFLILGLSPVILTVETMCYGMKSRARRKDGEREEEEDKRYTDHAEWTVVVRLFEGFLEAAPQLCFQLYITFKEKPDDDVGAGTLRGVTILSSWASLAVTAVKFHQADMGEVSAGNKKHNISCKLVYFLWRVCETGGHVLCLALFASTFENWVFGIVGFHFVLMLVWFVWIDSDDGAAGTAVFGVLFGYIMVFYIPFHPRPSRYLYLVYYALFYTENFLMLALWAVMTSDRDAWFYIPAIVTVIVLFLLHIITQLFYYKWVHPKAGDIEWCMKCDRETVLQSLKNVDF</sequence>
<dbReference type="InterPro" id="IPR050895">
    <property type="entry name" value="XK-related_scramblase"/>
</dbReference>
<evidence type="ECO:0000313" key="9">
    <source>
        <dbReference type="EMBL" id="KAK7445360.1"/>
    </source>
</evidence>
<feature type="transmembrane region" description="Helical" evidence="7">
    <location>
        <begin position="224"/>
        <end position="249"/>
    </location>
</feature>
<name>A0ABD0J0Y0_9CAEN</name>